<feature type="transmembrane region" description="Helical" evidence="6">
    <location>
        <begin position="293"/>
        <end position="311"/>
    </location>
</feature>
<dbReference type="GO" id="GO:0016874">
    <property type="term" value="F:ligase activity"/>
    <property type="evidence" value="ECO:0007669"/>
    <property type="project" value="UniProtKB-KW"/>
</dbReference>
<feature type="transmembrane region" description="Helical" evidence="6">
    <location>
        <begin position="35"/>
        <end position="54"/>
    </location>
</feature>
<protein>
    <submittedName>
        <fullName evidence="8">O-antigen ligase family protein</fullName>
    </submittedName>
</protein>
<feature type="transmembrane region" description="Helical" evidence="6">
    <location>
        <begin position="12"/>
        <end position="29"/>
    </location>
</feature>
<evidence type="ECO:0000259" key="7">
    <source>
        <dbReference type="Pfam" id="PF04932"/>
    </source>
</evidence>
<organism evidence="8 9">
    <name type="scientific">Acanthopleuribacter pedis</name>
    <dbReference type="NCBI Taxonomy" id="442870"/>
    <lineage>
        <taxon>Bacteria</taxon>
        <taxon>Pseudomonadati</taxon>
        <taxon>Acidobacteriota</taxon>
        <taxon>Holophagae</taxon>
        <taxon>Acanthopleuribacterales</taxon>
        <taxon>Acanthopleuribacteraceae</taxon>
        <taxon>Acanthopleuribacter</taxon>
    </lineage>
</organism>
<keyword evidence="8" id="KW-0436">Ligase</keyword>
<accession>A0A8J7U0U4</accession>
<feature type="transmembrane region" description="Helical" evidence="6">
    <location>
        <begin position="196"/>
        <end position="215"/>
    </location>
</feature>
<dbReference type="Proteomes" id="UP000664417">
    <property type="component" value="Unassembled WGS sequence"/>
</dbReference>
<feature type="region of interest" description="Disordered" evidence="5">
    <location>
        <begin position="640"/>
        <end position="692"/>
    </location>
</feature>
<reference evidence="8" key="1">
    <citation type="submission" date="2021-03" db="EMBL/GenBank/DDBJ databases">
        <authorList>
            <person name="Wang G."/>
        </authorList>
    </citation>
    <scope>NUCLEOTIDE SEQUENCE</scope>
    <source>
        <strain evidence="8">KCTC 12899</strain>
    </source>
</reference>
<comment type="caution">
    <text evidence="8">The sequence shown here is derived from an EMBL/GenBank/DDBJ whole genome shotgun (WGS) entry which is preliminary data.</text>
</comment>
<name>A0A8J7U0U4_9BACT</name>
<feature type="transmembrane region" description="Helical" evidence="6">
    <location>
        <begin position="383"/>
        <end position="400"/>
    </location>
</feature>
<evidence type="ECO:0000256" key="1">
    <source>
        <dbReference type="ARBA" id="ARBA00004141"/>
    </source>
</evidence>
<feature type="transmembrane region" description="Helical" evidence="6">
    <location>
        <begin position="150"/>
        <end position="169"/>
    </location>
</feature>
<dbReference type="PANTHER" id="PTHR37422:SF13">
    <property type="entry name" value="LIPOPOLYSACCHARIDE BIOSYNTHESIS PROTEIN PA4999-RELATED"/>
    <property type="match status" value="1"/>
</dbReference>
<feature type="transmembrane region" description="Helical" evidence="6">
    <location>
        <begin position="412"/>
        <end position="431"/>
    </location>
</feature>
<dbReference type="InterPro" id="IPR051533">
    <property type="entry name" value="WaaL-like"/>
</dbReference>
<dbReference type="EMBL" id="JAFREP010000001">
    <property type="protein sequence ID" value="MBO1316877.1"/>
    <property type="molecule type" value="Genomic_DNA"/>
</dbReference>
<evidence type="ECO:0000313" key="8">
    <source>
        <dbReference type="EMBL" id="MBO1316877.1"/>
    </source>
</evidence>
<evidence type="ECO:0000256" key="6">
    <source>
        <dbReference type="SAM" id="Phobius"/>
    </source>
</evidence>
<evidence type="ECO:0000256" key="2">
    <source>
        <dbReference type="ARBA" id="ARBA00022692"/>
    </source>
</evidence>
<dbReference type="PANTHER" id="PTHR37422">
    <property type="entry name" value="TEICHURONIC ACID BIOSYNTHESIS PROTEIN TUAE"/>
    <property type="match status" value="1"/>
</dbReference>
<evidence type="ECO:0000256" key="5">
    <source>
        <dbReference type="SAM" id="MobiDB-lite"/>
    </source>
</evidence>
<evidence type="ECO:0000256" key="4">
    <source>
        <dbReference type="ARBA" id="ARBA00023136"/>
    </source>
</evidence>
<dbReference type="RefSeq" id="WP_207856114.1">
    <property type="nucleotide sequence ID" value="NZ_JAFREP010000001.1"/>
</dbReference>
<gene>
    <name evidence="8" type="ORF">J3U88_00295</name>
</gene>
<keyword evidence="3 6" id="KW-1133">Transmembrane helix</keyword>
<keyword evidence="2 6" id="KW-0812">Transmembrane</keyword>
<feature type="transmembrane region" description="Helical" evidence="6">
    <location>
        <begin position="127"/>
        <end position="143"/>
    </location>
</feature>
<dbReference type="Pfam" id="PF04932">
    <property type="entry name" value="Wzy_C"/>
    <property type="match status" value="1"/>
</dbReference>
<evidence type="ECO:0000256" key="3">
    <source>
        <dbReference type="ARBA" id="ARBA00022989"/>
    </source>
</evidence>
<keyword evidence="4 6" id="KW-0472">Membrane</keyword>
<feature type="transmembrane region" description="Helical" evidence="6">
    <location>
        <begin position="236"/>
        <end position="254"/>
    </location>
</feature>
<dbReference type="GO" id="GO:0016020">
    <property type="term" value="C:membrane"/>
    <property type="evidence" value="ECO:0007669"/>
    <property type="project" value="UniProtKB-SubCell"/>
</dbReference>
<feature type="transmembrane region" description="Helical" evidence="6">
    <location>
        <begin position="260"/>
        <end position="281"/>
    </location>
</feature>
<sequence length="692" mass="78498">MEKKSAKNYRSQVDLIWTVLFIDIAYLFLRFGGNAYLDQLIHGFFVAVLAVMLIRLRRQLRYPRAALPICYGALALALFQWIPLGSGLSALLSPVKSDMQQAVTALYPEITTTTSIAIVPQLHGLETASWCLDLFLVFFLFLVPRPRRELFFRGFYGIGILVCGLAVGVDNPISSNLPPFTWYAGTYGGLVNRNHFALLAVGLVLMSYYQILVNLSIFWRERKKLRQNADRAAKRVIALVSYIMAFVFFFFTFTQTWSRAGVVGFLLGHLVLLVLLTWHYLRNSRRRKWLVPAMALGFVGILLFLPLGTGFERLKQYGLEDQNRLSLLSIGMGYVQKAPLFGSGLGAPQEIIDPVEPRYLIITRNMRHFHNEYLELLVETGPLGLLALLAFLAFLGWETASGLSEEDEKRKLMAVVLLSCFIVFCMAAFVAFPLQTPAMRCFVLAVMFYGLKYIHQDDSVYKVKHADLLKGLPLLVIGLLVPLSWLPHYLNDDLETHKAEQARRYGFFYREAFLEANGDIQAVFMDMPPAETLQAQIPEMRAQLVTYLEAQPFGLKALNSMFVLELLEERLKDPAFTEEQYNRFHQKALALQEIGRDANFHAVASLYFLGSVYEGHVPEAHRAAWEELKNHVHIRRFASRKKQEMEQAEENPPEGSPPEGADQGDTPRPVGELSELRDQARGETLPADRLAE</sequence>
<comment type="subcellular location">
    <subcellularLocation>
        <location evidence="1">Membrane</location>
        <topology evidence="1">Multi-pass membrane protein</topology>
    </subcellularLocation>
</comment>
<feature type="transmembrane region" description="Helical" evidence="6">
    <location>
        <begin position="66"/>
        <end position="84"/>
    </location>
</feature>
<proteinExistence type="predicted"/>
<dbReference type="AlphaFoldDB" id="A0A8J7U0U4"/>
<dbReference type="InterPro" id="IPR007016">
    <property type="entry name" value="O-antigen_ligase-rel_domated"/>
</dbReference>
<evidence type="ECO:0000313" key="9">
    <source>
        <dbReference type="Proteomes" id="UP000664417"/>
    </source>
</evidence>
<feature type="domain" description="O-antigen ligase-related" evidence="7">
    <location>
        <begin position="245"/>
        <end position="389"/>
    </location>
</feature>
<keyword evidence="9" id="KW-1185">Reference proteome</keyword>